<dbReference type="RefSeq" id="WP_136904477.1">
    <property type="nucleotide sequence ID" value="NZ_SWJZ01000005.1"/>
</dbReference>
<protein>
    <recommendedName>
        <fullName evidence="4">DUF1799 domain-containing protein</fullName>
    </recommendedName>
</protein>
<sequence>MIEAGRRWARGDLDGTALDEAQEDAARWGLDLPADALARPAFELWEAHVRPLEAFLAVCGQWRMVPMGMRGARYLALDYAAVAPGLALAGITLSPDEWADFRTIEAGAATELNRD</sequence>
<accession>A0A4U1K2Y5</accession>
<evidence type="ECO:0000313" key="3">
    <source>
        <dbReference type="Proteomes" id="UP000310597"/>
    </source>
</evidence>
<evidence type="ECO:0000313" key="2">
    <source>
        <dbReference type="EMBL" id="TKD26462.1"/>
    </source>
</evidence>
<dbReference type="OrthoDB" id="7363705at2"/>
<name>A0A4U1K2Y5_RHOCA</name>
<reference evidence="2 3" key="1">
    <citation type="submission" date="2019-04" db="EMBL/GenBank/DDBJ databases">
        <title>Draft Whole-Genome sequence of the purple photosynthetic bacterium Rhodobacter capsulatus SP108 with an indigenous class A beta-lactamase.</title>
        <authorList>
            <person name="Robertson S."/>
            <person name="Meyer T.E."/>
            <person name="Kyndt J.A."/>
        </authorList>
    </citation>
    <scope>NUCLEOTIDE SEQUENCE [LARGE SCALE GENOMIC DNA]</scope>
    <source>
        <strain evidence="2 3">SP108</strain>
    </source>
</reference>
<dbReference type="EMBL" id="SWJZ01000005">
    <property type="protein sequence ID" value="TKD26462.1"/>
    <property type="molecule type" value="Genomic_DNA"/>
</dbReference>
<dbReference type="Proteomes" id="UP000310597">
    <property type="component" value="Unassembled WGS sequence"/>
</dbReference>
<gene>
    <name evidence="2" type="ORF">FBT96_00540</name>
</gene>
<evidence type="ECO:0008006" key="4">
    <source>
        <dbReference type="Google" id="ProtNLM"/>
    </source>
</evidence>
<evidence type="ECO:0000256" key="1">
    <source>
        <dbReference type="SAM" id="Phobius"/>
    </source>
</evidence>
<organism evidence="2 3">
    <name type="scientific">Rhodobacter capsulatus</name>
    <name type="common">Rhodopseudomonas capsulata</name>
    <dbReference type="NCBI Taxonomy" id="1061"/>
    <lineage>
        <taxon>Bacteria</taxon>
        <taxon>Pseudomonadati</taxon>
        <taxon>Pseudomonadota</taxon>
        <taxon>Alphaproteobacteria</taxon>
        <taxon>Rhodobacterales</taxon>
        <taxon>Rhodobacter group</taxon>
        <taxon>Rhodobacter</taxon>
    </lineage>
</organism>
<feature type="transmembrane region" description="Helical" evidence="1">
    <location>
        <begin position="74"/>
        <end position="93"/>
    </location>
</feature>
<proteinExistence type="predicted"/>
<keyword evidence="1" id="KW-0812">Transmembrane</keyword>
<keyword evidence="1" id="KW-1133">Transmembrane helix</keyword>
<comment type="caution">
    <text evidence="2">The sequence shown here is derived from an EMBL/GenBank/DDBJ whole genome shotgun (WGS) entry which is preliminary data.</text>
</comment>
<dbReference type="Pfam" id="PF08809">
    <property type="entry name" value="DUF1799"/>
    <property type="match status" value="1"/>
</dbReference>
<keyword evidence="1" id="KW-0472">Membrane</keyword>
<dbReference type="InterPro" id="IPR014915">
    <property type="entry name" value="Phage_TLS_TfmB"/>
</dbReference>
<dbReference type="AlphaFoldDB" id="A0A4U1K2Y5"/>